<dbReference type="Proteomes" id="UP000887013">
    <property type="component" value="Unassembled WGS sequence"/>
</dbReference>
<comment type="caution">
    <text evidence="1">The sequence shown here is derived from an EMBL/GenBank/DDBJ whole genome shotgun (WGS) entry which is preliminary data.</text>
</comment>
<organism evidence="1 2">
    <name type="scientific">Nephila pilipes</name>
    <name type="common">Giant wood spider</name>
    <name type="synonym">Nephila maculata</name>
    <dbReference type="NCBI Taxonomy" id="299642"/>
    <lineage>
        <taxon>Eukaryota</taxon>
        <taxon>Metazoa</taxon>
        <taxon>Ecdysozoa</taxon>
        <taxon>Arthropoda</taxon>
        <taxon>Chelicerata</taxon>
        <taxon>Arachnida</taxon>
        <taxon>Araneae</taxon>
        <taxon>Araneomorphae</taxon>
        <taxon>Entelegynae</taxon>
        <taxon>Araneoidea</taxon>
        <taxon>Nephilidae</taxon>
        <taxon>Nephila</taxon>
    </lineage>
</organism>
<name>A0A8X6UFS8_NEPPI</name>
<evidence type="ECO:0000313" key="2">
    <source>
        <dbReference type="Proteomes" id="UP000887013"/>
    </source>
</evidence>
<dbReference type="EMBL" id="BMAW01124864">
    <property type="protein sequence ID" value="GFU09898.1"/>
    <property type="molecule type" value="Genomic_DNA"/>
</dbReference>
<sequence length="94" mass="10924">MCGPKSRCNSLSSFRIWTVCKNLHFSLPSRDEKRRGWIIVRDGWPCGQSLGERQVLHGPRIRASNEDRFRYDCAKRVSLPSKHLPTLARDDRLT</sequence>
<protein>
    <submittedName>
        <fullName evidence="1">Uncharacterized protein</fullName>
    </submittedName>
</protein>
<keyword evidence="2" id="KW-1185">Reference proteome</keyword>
<proteinExistence type="predicted"/>
<accession>A0A8X6UFS8</accession>
<gene>
    <name evidence="1" type="ORF">NPIL_248401</name>
</gene>
<reference evidence="1" key="1">
    <citation type="submission" date="2020-08" db="EMBL/GenBank/DDBJ databases">
        <title>Multicomponent nature underlies the extraordinary mechanical properties of spider dragline silk.</title>
        <authorList>
            <person name="Kono N."/>
            <person name="Nakamura H."/>
            <person name="Mori M."/>
            <person name="Yoshida Y."/>
            <person name="Ohtoshi R."/>
            <person name="Malay A.D."/>
            <person name="Moran D.A.P."/>
            <person name="Tomita M."/>
            <person name="Numata K."/>
            <person name="Arakawa K."/>
        </authorList>
    </citation>
    <scope>NUCLEOTIDE SEQUENCE</scope>
</reference>
<dbReference type="AlphaFoldDB" id="A0A8X6UFS8"/>
<evidence type="ECO:0000313" key="1">
    <source>
        <dbReference type="EMBL" id="GFU09898.1"/>
    </source>
</evidence>